<keyword evidence="4" id="KW-0808">Transferase</keyword>
<evidence type="ECO:0000256" key="2">
    <source>
        <dbReference type="ARBA" id="ARBA00012438"/>
    </source>
</evidence>
<keyword evidence="7" id="KW-0812">Transmembrane</keyword>
<dbReference type="Pfam" id="PF02518">
    <property type="entry name" value="HATPase_c"/>
    <property type="match status" value="1"/>
</dbReference>
<evidence type="ECO:0000256" key="1">
    <source>
        <dbReference type="ARBA" id="ARBA00000085"/>
    </source>
</evidence>
<dbReference type="SUPFAM" id="SSF55874">
    <property type="entry name" value="ATPase domain of HSP90 chaperone/DNA topoisomerase II/histidine kinase"/>
    <property type="match status" value="1"/>
</dbReference>
<dbReference type="InterPro" id="IPR036890">
    <property type="entry name" value="HATPase_C_sf"/>
</dbReference>
<dbReference type="GO" id="GO:0000155">
    <property type="term" value="F:phosphorelay sensor kinase activity"/>
    <property type="evidence" value="ECO:0007669"/>
    <property type="project" value="InterPro"/>
</dbReference>
<dbReference type="InterPro" id="IPR036097">
    <property type="entry name" value="HisK_dim/P_sf"/>
</dbReference>
<keyword evidence="6" id="KW-0902">Two-component regulatory system</keyword>
<evidence type="ECO:0000256" key="7">
    <source>
        <dbReference type="SAM" id="Phobius"/>
    </source>
</evidence>
<dbReference type="InterPro" id="IPR003594">
    <property type="entry name" value="HATPase_dom"/>
</dbReference>
<dbReference type="SMART" id="SM00387">
    <property type="entry name" value="HATPase_c"/>
    <property type="match status" value="1"/>
</dbReference>
<keyword evidence="7" id="KW-1133">Transmembrane helix</keyword>
<evidence type="ECO:0000259" key="8">
    <source>
        <dbReference type="PROSITE" id="PS50109"/>
    </source>
</evidence>
<feature type="transmembrane region" description="Helical" evidence="7">
    <location>
        <begin position="7"/>
        <end position="28"/>
    </location>
</feature>
<dbReference type="InterPro" id="IPR005467">
    <property type="entry name" value="His_kinase_dom"/>
</dbReference>
<reference evidence="9" key="1">
    <citation type="submission" date="2023-05" db="EMBL/GenBank/DDBJ databases">
        <authorList>
            <person name="Zhang X."/>
        </authorList>
    </citation>
    <scope>NUCLEOTIDE SEQUENCE</scope>
    <source>
        <strain evidence="9">YF14B1</strain>
    </source>
</reference>
<dbReference type="CDD" id="cd00082">
    <property type="entry name" value="HisKA"/>
    <property type="match status" value="1"/>
</dbReference>
<keyword evidence="5 9" id="KW-0418">Kinase</keyword>
<dbReference type="SUPFAM" id="SSF47384">
    <property type="entry name" value="Homodimeric domain of signal transducing histidine kinase"/>
    <property type="match status" value="1"/>
</dbReference>
<evidence type="ECO:0000313" key="9">
    <source>
        <dbReference type="EMBL" id="MDJ1479903.1"/>
    </source>
</evidence>
<dbReference type="InterPro" id="IPR003661">
    <property type="entry name" value="HisK_dim/P_dom"/>
</dbReference>
<dbReference type="Proteomes" id="UP001241110">
    <property type="component" value="Unassembled WGS sequence"/>
</dbReference>
<evidence type="ECO:0000256" key="3">
    <source>
        <dbReference type="ARBA" id="ARBA00022553"/>
    </source>
</evidence>
<dbReference type="AlphaFoldDB" id="A0AAE3QNM8"/>
<feature type="transmembrane region" description="Helical" evidence="7">
    <location>
        <begin position="166"/>
        <end position="189"/>
    </location>
</feature>
<dbReference type="EC" id="2.7.13.3" evidence="2"/>
<proteinExistence type="predicted"/>
<dbReference type="Gene3D" id="1.10.287.130">
    <property type="match status" value="1"/>
</dbReference>
<evidence type="ECO:0000256" key="6">
    <source>
        <dbReference type="ARBA" id="ARBA00023012"/>
    </source>
</evidence>
<keyword evidence="7" id="KW-0472">Membrane</keyword>
<dbReference type="RefSeq" id="WP_313976459.1">
    <property type="nucleotide sequence ID" value="NZ_JASJOS010000002.1"/>
</dbReference>
<sequence>MNRRTFRLIIILATLSVFGIVVVQVFWFRQAFNVREVEFDRTAREALAKVAHSILRYNQHTVSSNVSIKKASSNYYVVMVNDVIDEELLKTLLRNELEKRDIRIDFQYIIYDCANNEAVFGNYFVFGKEDIHPTANQIFPKIAGDNYYFGIRFVNKDLALVGEMRFWIFSSAVLLIVISFFAYTSFVVLRQRRLSEIQQDFINNMTHEFKTPLSTISISSEVLKNPKITQSPERLLSYATIIGQEANRLKGQVERVLQMASLENEEIKLKKETIDLNQLITQAAEPFQLSLTEKGGTLQLHLDATRNQISGDKLHITNVLYNLLDNAIKYNHKVPEILITTQNEKDQIGITVKDNGIGISQEHVKRIFDRFYRVPTGNVHDVKGFGLGLNYVRLIVKAHNGTIKVTSEPDQGSSFTIWLPVTSEKLA</sequence>
<protein>
    <recommendedName>
        <fullName evidence="2">histidine kinase</fullName>
        <ecNumber evidence="2">2.7.13.3</ecNumber>
    </recommendedName>
</protein>
<gene>
    <name evidence="9" type="ORF">QNI16_05355</name>
</gene>
<comment type="catalytic activity">
    <reaction evidence="1">
        <text>ATP + protein L-histidine = ADP + protein N-phospho-L-histidine.</text>
        <dbReference type="EC" id="2.7.13.3"/>
    </reaction>
</comment>
<comment type="caution">
    <text evidence="9">The sequence shown here is derived from an EMBL/GenBank/DDBJ whole genome shotgun (WGS) entry which is preliminary data.</text>
</comment>
<name>A0AAE3QNM8_9BACT</name>
<evidence type="ECO:0000256" key="5">
    <source>
        <dbReference type="ARBA" id="ARBA00022777"/>
    </source>
</evidence>
<dbReference type="SMART" id="SM00388">
    <property type="entry name" value="HisKA"/>
    <property type="match status" value="1"/>
</dbReference>
<dbReference type="InterPro" id="IPR050736">
    <property type="entry name" value="Sensor_HK_Regulatory"/>
</dbReference>
<dbReference type="EMBL" id="JASJOS010000002">
    <property type="protein sequence ID" value="MDJ1479903.1"/>
    <property type="molecule type" value="Genomic_DNA"/>
</dbReference>
<keyword evidence="3" id="KW-0597">Phosphoprotein</keyword>
<evidence type="ECO:0000313" key="10">
    <source>
        <dbReference type="Proteomes" id="UP001241110"/>
    </source>
</evidence>
<dbReference type="CDD" id="cd00075">
    <property type="entry name" value="HATPase"/>
    <property type="match status" value="1"/>
</dbReference>
<dbReference type="Gene3D" id="3.30.565.10">
    <property type="entry name" value="Histidine kinase-like ATPase, C-terminal domain"/>
    <property type="match status" value="1"/>
</dbReference>
<dbReference type="PROSITE" id="PS50109">
    <property type="entry name" value="HIS_KIN"/>
    <property type="match status" value="1"/>
</dbReference>
<dbReference type="PANTHER" id="PTHR43711:SF1">
    <property type="entry name" value="HISTIDINE KINASE 1"/>
    <property type="match status" value="1"/>
</dbReference>
<evidence type="ECO:0000256" key="4">
    <source>
        <dbReference type="ARBA" id="ARBA00022679"/>
    </source>
</evidence>
<feature type="domain" description="Histidine kinase" evidence="8">
    <location>
        <begin position="204"/>
        <end position="423"/>
    </location>
</feature>
<organism evidence="9 10">
    <name type="scientific">Xanthocytophaga flava</name>
    <dbReference type="NCBI Taxonomy" id="3048013"/>
    <lineage>
        <taxon>Bacteria</taxon>
        <taxon>Pseudomonadati</taxon>
        <taxon>Bacteroidota</taxon>
        <taxon>Cytophagia</taxon>
        <taxon>Cytophagales</taxon>
        <taxon>Rhodocytophagaceae</taxon>
        <taxon>Xanthocytophaga</taxon>
    </lineage>
</organism>
<dbReference type="PANTHER" id="PTHR43711">
    <property type="entry name" value="TWO-COMPONENT HISTIDINE KINASE"/>
    <property type="match status" value="1"/>
</dbReference>
<dbReference type="PRINTS" id="PR00344">
    <property type="entry name" value="BCTRLSENSOR"/>
</dbReference>
<dbReference type="InterPro" id="IPR004358">
    <property type="entry name" value="Sig_transdc_His_kin-like_C"/>
</dbReference>
<accession>A0AAE3QNM8</accession>
<dbReference type="FunFam" id="3.30.565.10:FF:000006">
    <property type="entry name" value="Sensor histidine kinase WalK"/>
    <property type="match status" value="1"/>
</dbReference>
<dbReference type="Pfam" id="PF00512">
    <property type="entry name" value="HisKA"/>
    <property type="match status" value="1"/>
</dbReference>